<organism evidence="1 2">
    <name type="scientific">Sphingomonas alpina</name>
    <dbReference type="NCBI Taxonomy" id="653931"/>
    <lineage>
        <taxon>Bacteria</taxon>
        <taxon>Pseudomonadati</taxon>
        <taxon>Pseudomonadota</taxon>
        <taxon>Alphaproteobacteria</taxon>
        <taxon>Sphingomonadales</taxon>
        <taxon>Sphingomonadaceae</taxon>
        <taxon>Sphingomonas</taxon>
    </lineage>
</organism>
<reference evidence="1 2" key="1">
    <citation type="submission" date="2020-09" db="EMBL/GenBank/DDBJ databases">
        <title>Sphingomonas sp., a new species isolated from pork steak.</title>
        <authorList>
            <person name="Heidler von Heilborn D."/>
        </authorList>
    </citation>
    <scope>NUCLEOTIDE SEQUENCE [LARGE SCALE GENOMIC DNA]</scope>
    <source>
        <strain evidence="2">S8-3T</strain>
    </source>
</reference>
<dbReference type="Proteomes" id="UP000516148">
    <property type="component" value="Chromosome"/>
</dbReference>
<gene>
    <name evidence="1" type="ORF">H3Z74_15605</name>
</gene>
<proteinExistence type="predicted"/>
<sequence>MQMISMLVLALVTAAPTPSRPAQIDGAGNRIETFAPIAGGKDSTDSISAVHCTPDRQRCAQLSLDVDGNVWTLYLFDRLPGAAGKTPIASFPVPNEDGNARMALWPRIVREASGRVLVGVEATSSTSYSGGGASAATLTLAAAETGNEAMKAVLTVPSRGSAMIRACFSEADMQQRASACHDEYAFDGTLTLDPAVRTGAPHFIFTTSAKSFPGPVSRSADSLAAAPLRRKDVKWVTDAQCSYRRTISPDAASGTFRIDTPLPVCDDYLVP</sequence>
<evidence type="ECO:0000313" key="2">
    <source>
        <dbReference type="Proteomes" id="UP000516148"/>
    </source>
</evidence>
<dbReference type="AlphaFoldDB" id="A0A7H0LET2"/>
<dbReference type="RefSeq" id="WP_187760514.1">
    <property type="nucleotide sequence ID" value="NZ_CP061038.1"/>
</dbReference>
<dbReference type="EMBL" id="CP061038">
    <property type="protein sequence ID" value="QNQ08185.1"/>
    <property type="molecule type" value="Genomic_DNA"/>
</dbReference>
<evidence type="ECO:0000313" key="1">
    <source>
        <dbReference type="EMBL" id="QNQ08185.1"/>
    </source>
</evidence>
<dbReference type="KEGG" id="spap:H3Z74_15605"/>
<keyword evidence="2" id="KW-1185">Reference proteome</keyword>
<accession>A0A7H0LET2</accession>
<name>A0A7H0LET2_9SPHN</name>
<protein>
    <submittedName>
        <fullName evidence="1">Uncharacterized protein</fullName>
    </submittedName>
</protein>